<dbReference type="FunFam" id="2.60.260.20:FF:000005">
    <property type="entry name" value="Chaperone protein dnaJ 1, mitochondrial"/>
    <property type="match status" value="1"/>
</dbReference>
<dbReference type="InterPro" id="IPR036277">
    <property type="entry name" value="SMC_hinge_sf"/>
</dbReference>
<dbReference type="Pfam" id="PF00226">
    <property type="entry name" value="DnaJ"/>
    <property type="match status" value="1"/>
</dbReference>
<evidence type="ECO:0000256" key="5">
    <source>
        <dbReference type="ARBA" id="ARBA00022723"/>
    </source>
</evidence>
<evidence type="ECO:0000256" key="11">
    <source>
        <dbReference type="ARBA" id="ARBA00022840"/>
    </source>
</evidence>
<evidence type="ECO:0000256" key="13">
    <source>
        <dbReference type="ARBA" id="ARBA00023067"/>
    </source>
</evidence>
<dbReference type="SUPFAM" id="SSF75553">
    <property type="entry name" value="Smc hinge domain"/>
    <property type="match status" value="1"/>
</dbReference>
<evidence type="ECO:0000256" key="15">
    <source>
        <dbReference type="ARBA" id="ARBA00023306"/>
    </source>
</evidence>
<evidence type="ECO:0000256" key="1">
    <source>
        <dbReference type="ARBA" id="ARBA00004123"/>
    </source>
</evidence>
<dbReference type="CDD" id="cd10719">
    <property type="entry name" value="DnaJ_zf"/>
    <property type="match status" value="1"/>
</dbReference>
<dbReference type="GO" id="GO:0007076">
    <property type="term" value="P:mitotic chromosome condensation"/>
    <property type="evidence" value="ECO:0007669"/>
    <property type="project" value="TreeGrafter"/>
</dbReference>
<evidence type="ECO:0000256" key="8">
    <source>
        <dbReference type="ARBA" id="ARBA00022771"/>
    </source>
</evidence>
<dbReference type="GO" id="GO:0006457">
    <property type="term" value="P:protein folding"/>
    <property type="evidence" value="ECO:0007669"/>
    <property type="project" value="InterPro"/>
</dbReference>
<evidence type="ECO:0000256" key="16">
    <source>
        <dbReference type="ARBA" id="ARBA00072890"/>
    </source>
</evidence>
<evidence type="ECO:0000256" key="17">
    <source>
        <dbReference type="PROSITE-ProRule" id="PRU00023"/>
    </source>
</evidence>
<feature type="region of interest" description="Disordered" evidence="20">
    <location>
        <begin position="895"/>
        <end position="914"/>
    </location>
</feature>
<evidence type="ECO:0000256" key="6">
    <source>
        <dbReference type="ARBA" id="ARBA00022737"/>
    </source>
</evidence>
<evidence type="ECO:0000256" key="9">
    <source>
        <dbReference type="ARBA" id="ARBA00022776"/>
    </source>
</evidence>
<dbReference type="Gene3D" id="1.10.287.110">
    <property type="entry name" value="DnaJ domain"/>
    <property type="match status" value="1"/>
</dbReference>
<dbReference type="InterPro" id="IPR001305">
    <property type="entry name" value="HSP_DnaJ_Cys-rich_dom"/>
</dbReference>
<feature type="compositionally biased region" description="Low complexity" evidence="20">
    <location>
        <begin position="1025"/>
        <end position="1044"/>
    </location>
</feature>
<evidence type="ECO:0000256" key="18">
    <source>
        <dbReference type="PROSITE-ProRule" id="PRU00546"/>
    </source>
</evidence>
<comment type="caution">
    <text evidence="23">The sequence shown here is derived from an EMBL/GenBank/DDBJ whole genome shotgun (WGS) entry which is preliminary data.</text>
</comment>
<keyword evidence="13" id="KW-0226">DNA condensation</keyword>
<dbReference type="GO" id="GO:0000796">
    <property type="term" value="C:condensin complex"/>
    <property type="evidence" value="ECO:0007669"/>
    <property type="project" value="TreeGrafter"/>
</dbReference>
<dbReference type="HAMAP" id="MF_01152">
    <property type="entry name" value="DnaJ"/>
    <property type="match status" value="1"/>
</dbReference>
<dbReference type="SMART" id="SM00271">
    <property type="entry name" value="DnaJ"/>
    <property type="match status" value="1"/>
</dbReference>
<evidence type="ECO:0000256" key="2">
    <source>
        <dbReference type="ARBA" id="ARBA00006005"/>
    </source>
</evidence>
<evidence type="ECO:0000256" key="7">
    <source>
        <dbReference type="ARBA" id="ARBA00022741"/>
    </source>
</evidence>
<dbReference type="CDD" id="cd06257">
    <property type="entry name" value="DnaJ"/>
    <property type="match status" value="1"/>
</dbReference>
<dbReference type="Pfam" id="PF00023">
    <property type="entry name" value="Ank"/>
    <property type="match status" value="1"/>
</dbReference>
<evidence type="ECO:0000256" key="12">
    <source>
        <dbReference type="ARBA" id="ARBA00023054"/>
    </source>
</evidence>
<evidence type="ECO:0000256" key="3">
    <source>
        <dbReference type="ARBA" id="ARBA00018693"/>
    </source>
</evidence>
<feature type="repeat" description="ANK" evidence="17">
    <location>
        <begin position="1294"/>
        <end position="1327"/>
    </location>
</feature>
<dbReference type="SMART" id="SM00968">
    <property type="entry name" value="SMC_hinge"/>
    <property type="match status" value="1"/>
</dbReference>
<dbReference type="PROSITE" id="PS50076">
    <property type="entry name" value="DNAJ_2"/>
    <property type="match status" value="1"/>
</dbReference>
<feature type="region of interest" description="Disordered" evidence="20">
    <location>
        <begin position="774"/>
        <end position="795"/>
    </location>
</feature>
<dbReference type="PROSITE" id="PS51188">
    <property type="entry name" value="ZF_CR"/>
    <property type="match status" value="1"/>
</dbReference>
<dbReference type="InterPro" id="IPR036770">
    <property type="entry name" value="Ankyrin_rpt-contain_sf"/>
</dbReference>
<dbReference type="FunFam" id="2.10.230.10:FF:000001">
    <property type="entry name" value="DnaJ subfamily A member 2"/>
    <property type="match status" value="1"/>
</dbReference>
<evidence type="ECO:0000259" key="22">
    <source>
        <dbReference type="PROSITE" id="PS51188"/>
    </source>
</evidence>
<dbReference type="InterPro" id="IPR036410">
    <property type="entry name" value="HSP_DnaJ_Cys-rich_dom_sf"/>
</dbReference>
<keyword evidence="5 18" id="KW-0479">Metal-binding</keyword>
<keyword evidence="12 19" id="KW-0175">Coiled coil</keyword>
<dbReference type="PROSITE" id="PS00636">
    <property type="entry name" value="DNAJ_1"/>
    <property type="match status" value="1"/>
</dbReference>
<dbReference type="PANTHER" id="PTHR18937">
    <property type="entry name" value="STRUCTURAL MAINTENANCE OF CHROMOSOMES SMC FAMILY MEMBER"/>
    <property type="match status" value="1"/>
</dbReference>
<keyword evidence="6" id="KW-0677">Repeat</keyword>
<feature type="compositionally biased region" description="Acidic residues" evidence="20">
    <location>
        <begin position="1400"/>
        <end position="1432"/>
    </location>
</feature>
<keyword evidence="11" id="KW-0067">ATP-binding</keyword>
<evidence type="ECO:0000256" key="14">
    <source>
        <dbReference type="ARBA" id="ARBA00023242"/>
    </source>
</evidence>
<dbReference type="PROSITE" id="PS50088">
    <property type="entry name" value="ANK_REPEAT"/>
    <property type="match status" value="2"/>
</dbReference>
<dbReference type="Gene3D" id="1.25.40.20">
    <property type="entry name" value="Ankyrin repeat-containing domain"/>
    <property type="match status" value="1"/>
</dbReference>
<keyword evidence="4" id="KW-0132">Cell division</keyword>
<accession>A0A4T0FAX8</accession>
<feature type="region of interest" description="Disordered" evidence="20">
    <location>
        <begin position="1398"/>
        <end position="1445"/>
    </location>
</feature>
<feature type="compositionally biased region" description="Acidic residues" evidence="20">
    <location>
        <begin position="986"/>
        <end position="996"/>
    </location>
</feature>
<dbReference type="InterPro" id="IPR001623">
    <property type="entry name" value="DnaJ_domain"/>
</dbReference>
<keyword evidence="9" id="KW-0498">Mitosis</keyword>
<dbReference type="Pfam" id="PF06470">
    <property type="entry name" value="SMC_hinge"/>
    <property type="match status" value="1"/>
</dbReference>
<dbReference type="Pfam" id="PF01556">
    <property type="entry name" value="DnaJ_C"/>
    <property type="match status" value="1"/>
</dbReference>
<feature type="domain" description="CR-type" evidence="22">
    <location>
        <begin position="1615"/>
        <end position="1696"/>
    </location>
</feature>
<dbReference type="SUPFAM" id="SSF57997">
    <property type="entry name" value="Tropomyosin"/>
    <property type="match status" value="1"/>
</dbReference>
<keyword evidence="10 18" id="KW-0862">Zinc</keyword>
<feature type="region of interest" description="Disordered" evidence="20">
    <location>
        <begin position="450"/>
        <end position="531"/>
    </location>
</feature>
<dbReference type="Proteomes" id="UP000310189">
    <property type="component" value="Unassembled WGS sequence"/>
</dbReference>
<dbReference type="Pfam" id="PF00684">
    <property type="entry name" value="DnaJ_CXXCXGXG"/>
    <property type="match status" value="1"/>
</dbReference>
<feature type="coiled-coil region" evidence="19">
    <location>
        <begin position="228"/>
        <end position="399"/>
    </location>
</feature>
<dbReference type="GO" id="GO:0031072">
    <property type="term" value="F:heat shock protein binding"/>
    <property type="evidence" value="ECO:0007669"/>
    <property type="project" value="InterPro"/>
</dbReference>
<dbReference type="InterPro" id="IPR027417">
    <property type="entry name" value="P-loop_NTPase"/>
</dbReference>
<keyword evidence="24" id="KW-1185">Reference proteome</keyword>
<dbReference type="InterPro" id="IPR012724">
    <property type="entry name" value="DnaJ"/>
</dbReference>
<protein>
    <recommendedName>
        <fullName evidence="16">DnaJ homolog 1, mitochondrial</fullName>
    </recommendedName>
    <alternativeName>
        <fullName evidence="3">Structural maintenance of chromosomes protein 4</fullName>
    </alternativeName>
</protein>
<dbReference type="OrthoDB" id="5575062at2759"/>
<dbReference type="PRINTS" id="PR00625">
    <property type="entry name" value="JDOMAIN"/>
</dbReference>
<dbReference type="InterPro" id="IPR002110">
    <property type="entry name" value="Ankyrin_rpt"/>
</dbReference>
<evidence type="ECO:0000256" key="20">
    <source>
        <dbReference type="SAM" id="MobiDB-lite"/>
    </source>
</evidence>
<evidence type="ECO:0000256" key="4">
    <source>
        <dbReference type="ARBA" id="ARBA00022618"/>
    </source>
</evidence>
<evidence type="ECO:0000313" key="23">
    <source>
        <dbReference type="EMBL" id="TIA84910.1"/>
    </source>
</evidence>
<dbReference type="InterPro" id="IPR018253">
    <property type="entry name" value="DnaJ_domain_CS"/>
</dbReference>
<feature type="compositionally biased region" description="Basic and acidic residues" evidence="20">
    <location>
        <begin position="1887"/>
        <end position="1908"/>
    </location>
</feature>
<evidence type="ECO:0000259" key="21">
    <source>
        <dbReference type="PROSITE" id="PS50076"/>
    </source>
</evidence>
<keyword evidence="7" id="KW-0547">Nucleotide-binding</keyword>
<dbReference type="Gene3D" id="2.60.260.20">
    <property type="entry name" value="Urease metallochaperone UreE, N-terminal domain"/>
    <property type="match status" value="2"/>
</dbReference>
<dbReference type="Gene3D" id="1.20.1060.20">
    <property type="match status" value="1"/>
</dbReference>
<evidence type="ECO:0000313" key="24">
    <source>
        <dbReference type="Proteomes" id="UP000310189"/>
    </source>
</evidence>
<feature type="compositionally biased region" description="Basic and acidic residues" evidence="20">
    <location>
        <begin position="1840"/>
        <end position="1870"/>
    </location>
</feature>
<comment type="subcellular location">
    <subcellularLocation>
        <location evidence="1">Nucleus</location>
    </subcellularLocation>
</comment>
<dbReference type="FunFam" id="3.40.50.300:FF:000585">
    <property type="entry name" value="Structural maintenance of chromosomes 4"/>
    <property type="match status" value="1"/>
</dbReference>
<keyword evidence="15" id="KW-0131">Cell cycle</keyword>
<dbReference type="EMBL" id="SPNW01000136">
    <property type="protein sequence ID" value="TIA84910.1"/>
    <property type="molecule type" value="Genomic_DNA"/>
</dbReference>
<dbReference type="Gene3D" id="2.10.230.10">
    <property type="entry name" value="Heat shock protein DnaJ, cysteine-rich domain"/>
    <property type="match status" value="1"/>
</dbReference>
<feature type="repeat" description="ANK" evidence="17">
    <location>
        <begin position="1329"/>
        <end position="1367"/>
    </location>
</feature>
<dbReference type="SUPFAM" id="SSF48403">
    <property type="entry name" value="Ankyrin repeat"/>
    <property type="match status" value="1"/>
</dbReference>
<keyword evidence="17" id="KW-0040">ANK repeat</keyword>
<dbReference type="InterPro" id="IPR008971">
    <property type="entry name" value="HSP40/DnaJ_pept-bd"/>
</dbReference>
<dbReference type="GO" id="GO:0005524">
    <property type="term" value="F:ATP binding"/>
    <property type="evidence" value="ECO:0007669"/>
    <property type="project" value="UniProtKB-KW"/>
</dbReference>
<feature type="coiled-coil region" evidence="19">
    <location>
        <begin position="796"/>
        <end position="830"/>
    </location>
</feature>
<feature type="domain" description="J" evidence="21">
    <location>
        <begin position="1450"/>
        <end position="1514"/>
    </location>
</feature>
<dbReference type="SUPFAM" id="SSF49493">
    <property type="entry name" value="HSP40/DnaJ peptide-binding domain"/>
    <property type="match status" value="2"/>
</dbReference>
<dbReference type="Gene3D" id="3.30.70.1620">
    <property type="match status" value="1"/>
</dbReference>
<dbReference type="PANTHER" id="PTHR18937:SF172">
    <property type="entry name" value="STRUCTURAL MAINTENANCE OF CHROMOSOMES PROTEIN"/>
    <property type="match status" value="1"/>
</dbReference>
<dbReference type="SUPFAM" id="SSF57938">
    <property type="entry name" value="DnaJ/Hsp40 cysteine-rich domain"/>
    <property type="match status" value="1"/>
</dbReference>
<gene>
    <name evidence="23" type="ORF">E3P99_04111</name>
</gene>
<feature type="coiled-coil region" evidence="19">
    <location>
        <begin position="1052"/>
        <end position="1120"/>
    </location>
</feature>
<dbReference type="FunFam" id="3.40.50.300:FF:000481">
    <property type="entry name" value="Structural maintenance of chromosomes 4"/>
    <property type="match status" value="1"/>
</dbReference>
<dbReference type="Gene3D" id="3.40.50.300">
    <property type="entry name" value="P-loop containing nucleotide triphosphate hydrolases"/>
    <property type="match status" value="2"/>
</dbReference>
<dbReference type="InterPro" id="IPR003395">
    <property type="entry name" value="RecF/RecN/SMC_N"/>
</dbReference>
<dbReference type="CDD" id="cd10747">
    <property type="entry name" value="DnaJ_C"/>
    <property type="match status" value="1"/>
</dbReference>
<feature type="region of interest" description="Disordered" evidence="20">
    <location>
        <begin position="1840"/>
        <end position="1908"/>
    </location>
</feature>
<evidence type="ECO:0000256" key="19">
    <source>
        <dbReference type="SAM" id="Coils"/>
    </source>
</evidence>
<dbReference type="GO" id="GO:0008270">
    <property type="term" value="F:zinc ion binding"/>
    <property type="evidence" value="ECO:0007669"/>
    <property type="project" value="UniProtKB-KW"/>
</dbReference>
<dbReference type="GO" id="GO:0009408">
    <property type="term" value="P:response to heat"/>
    <property type="evidence" value="ECO:0007669"/>
    <property type="project" value="InterPro"/>
</dbReference>
<dbReference type="PROSITE" id="PS50297">
    <property type="entry name" value="ANK_REP_REGION"/>
    <property type="match status" value="1"/>
</dbReference>
<dbReference type="SUPFAM" id="SSF52540">
    <property type="entry name" value="P-loop containing nucleoside triphosphate hydrolases"/>
    <property type="match status" value="2"/>
</dbReference>
<dbReference type="SMART" id="SM00248">
    <property type="entry name" value="ANK"/>
    <property type="match status" value="2"/>
</dbReference>
<dbReference type="GO" id="GO:0051301">
    <property type="term" value="P:cell division"/>
    <property type="evidence" value="ECO:0007669"/>
    <property type="project" value="UniProtKB-KW"/>
</dbReference>
<feature type="zinc finger region" description="CR-type" evidence="18">
    <location>
        <begin position="1615"/>
        <end position="1696"/>
    </location>
</feature>
<comment type="similarity">
    <text evidence="2">Belongs to the SMC family. SMC4 subfamily.</text>
</comment>
<reference evidence="23 24" key="1">
    <citation type="submission" date="2019-03" db="EMBL/GenBank/DDBJ databases">
        <title>Sequencing 23 genomes of Wallemia ichthyophaga.</title>
        <authorList>
            <person name="Gostincar C."/>
        </authorList>
    </citation>
    <scope>NUCLEOTIDE SEQUENCE [LARGE SCALE GENOMIC DNA]</scope>
    <source>
        <strain evidence="23 24">EXF-5753</strain>
    </source>
</reference>
<dbReference type="GO" id="GO:0005634">
    <property type="term" value="C:nucleus"/>
    <property type="evidence" value="ECO:0007669"/>
    <property type="project" value="UniProtKB-SubCell"/>
</dbReference>
<dbReference type="Pfam" id="PF02463">
    <property type="entry name" value="SMC_N"/>
    <property type="match status" value="1"/>
</dbReference>
<feature type="coiled-coil region" evidence="19">
    <location>
        <begin position="716"/>
        <end position="764"/>
    </location>
</feature>
<dbReference type="InterPro" id="IPR002939">
    <property type="entry name" value="DnaJ_C"/>
</dbReference>
<keyword evidence="8 18" id="KW-0863">Zinc-finger</keyword>
<name>A0A4T0FAX8_9BASI</name>
<dbReference type="SUPFAM" id="SSF46565">
    <property type="entry name" value="Chaperone J-domain"/>
    <property type="match status" value="1"/>
</dbReference>
<organism evidence="23 24">
    <name type="scientific">Wallemia hederae</name>
    <dbReference type="NCBI Taxonomy" id="1540922"/>
    <lineage>
        <taxon>Eukaryota</taxon>
        <taxon>Fungi</taxon>
        <taxon>Dikarya</taxon>
        <taxon>Basidiomycota</taxon>
        <taxon>Wallemiomycotina</taxon>
        <taxon>Wallemiomycetes</taxon>
        <taxon>Wallemiales</taxon>
        <taxon>Wallemiaceae</taxon>
        <taxon>Wallemia</taxon>
    </lineage>
</organism>
<sequence>MTEVLGESNAQPKEKATRSRLVIDKLALINFKSFAGTQVIGPFHKSFSSIVGPNGSGKSNTIDALLFVFGYRATKMRQSKLSELIHNSAEHPDFDHCAVEVHFREIIDEPGSEEFEVVPNSELVVTRMAMKNNQSKYLIDGESSNYATVTNLLKGRGIDLDHNRFLILQGEVESIAQMKSKAPSPHEDGLLEYLEDIIGTVKYKQPIEDSLVDMDKLSDERSERLGRLRIVEKEKDRLEGHKDEAESYLKDCNAVARKKNILYQRYLHDLTNNIAMCNEHLESMTQQLQTEESKVSGRKDALSNLEAEHKRLEKECKGMENEMKRISKSHEDKNKENVKLDVKIKDLNSKIKKLKKTMTDDTHAHKTAQHNITELTEEIEKARTESEEHEAGLGAEEEKLESIIDSLKGKTQVFTDQIESKQKELQPWQAKLSDLQTKIDVAASERDLLSSKADGAQKAAEEADEELKAVREEVESKKTSATDIQNERKRVSQELKSLETQLGTLRMEEGNARRHLSQSRQRADEARSSLTANRSQDAVLASLTRLRDTGRVSGFHGRLGSLGVIDDKYDIAITTACGSLNNFVVDTVQAAQTCIAHLRENNVGRATFIVLEQLAGKVPGKVATPENAPRLIDLVQSRKKEYIPAFYKALGNTLVAKDLTQGNRIAYGKQRWRVVSLQGNVIEASGAMSGGGQRVMKGGMGSSFTSSADTVTMDTVNQLESEREKVEEKLREVLEKVSNMEGQVRELKRMAPELEIQAEKAELDQATFAKRIQEAEKHASKMKQESKPDAGDSKRIKSLDGDIVKLQKEVDKLTDKTSSIESEIEQLQEKILEVGGVKLRAQKSKVDSTKMMMGLCSEKITKAEVSLSKAEKDISRYTKSIKDNEKKLAKLEEELDSVTEKNDQQLSKADGVKSEVDKVRTALETKQEELSEIKVQLDNEALAMQSFNALEADLKGQMDETSNMLKDTENKISIYKERLGKLTLQDVDDEEEEESASAEQQEKDGEDDEAGDTGEEKMDEDGEEASSTPPQQQQKQQPKATPSSHLETYSAEDLQEIQLDLLKKEIVRAEDKVEKSTVNLEVLAEYKARKKEYRNRAADVQDVTRRRDEAKSTYDQLRKQRLDEFMHGFTVISSKLKEMYQMITLGGNAELELVDSLDPFSEGIIFSVMPPKKSWKNISNLSGGEKTLSSLALVFALHAYKPTPLYFMDEIDAALDFRNVSIVANYIKDRTKDAQFIIISLRNDMFELSNRLVDERLLHAAKQDDENLLDEVFEEADKLAEEGVSFDINHRDGLGNTALHYAVKNTSVAVLESILSYDNADVDPQNRLEGDTPLHLLMRDDKMDRRAREYILTELIDAGANFHMKNKHSQKPFDVLSRVDDSNDWIEELYKESQVQKVVDDEDVVDDDDVAGDSEEGDSGSGSESDDGEEQDAAAAPNGKSTAAATQFKDPYQVLGVAKDAPTSEIKKAFYQLARKYHPDTNKEANSKEKFVEIQNAWETLSDDTKRKNYDQFGPASQQQGFDPNMYGSRGGPFGGAGGFGGFGDAFGGGFPFGGGFGGSSSFGGGNASDLFEQLFGGGAGGARGGFGGGAGSTMTRGDDIELNVHIPFLDAAKGKTVHVDTKPLKNCGTCKGNGLKRGKSRSTCKSCNGMGTRTFVIQGGFQVASTCQVCQGSGSSIKKGDECDSCDGVGKVRGKGSVEVKIPAGVEDGMRVRVAGKGDAPISGEGQTGDLFVRIGVSPSKDFKRQGMHLFHNAKVPLHIALLGGRHRIPTLDGEVDIRVPAGTQPGEEMVLRGKGVPRIGRGGEKGDLMVGFQVQMPRNLTPLQREILEEFADVTEGKQVRRKFESKSEVKEDVKEVKQEEKEEKKAQESTQDAPDSTDKGLWGKIKDNFCSKEEDKKEDKDKETK</sequence>
<dbReference type="GO" id="GO:0051082">
    <property type="term" value="F:unfolded protein binding"/>
    <property type="evidence" value="ECO:0007669"/>
    <property type="project" value="InterPro"/>
</dbReference>
<proteinExistence type="inferred from homology"/>
<dbReference type="Gene3D" id="1.10.287.1490">
    <property type="match status" value="1"/>
</dbReference>
<keyword evidence="14" id="KW-0539">Nucleus</keyword>
<dbReference type="InterPro" id="IPR036869">
    <property type="entry name" value="J_dom_sf"/>
</dbReference>
<dbReference type="InterPro" id="IPR010935">
    <property type="entry name" value="SMC_hinge"/>
</dbReference>
<feature type="compositionally biased region" description="Acidic residues" evidence="20">
    <location>
        <begin position="1004"/>
        <end position="1024"/>
    </location>
</feature>
<feature type="region of interest" description="Disordered" evidence="20">
    <location>
        <begin position="984"/>
        <end position="1046"/>
    </location>
</feature>
<feature type="compositionally biased region" description="Basic and acidic residues" evidence="20">
    <location>
        <begin position="466"/>
        <end position="497"/>
    </location>
</feature>
<evidence type="ECO:0000256" key="10">
    <source>
        <dbReference type="ARBA" id="ARBA00022833"/>
    </source>
</evidence>